<dbReference type="Proteomes" id="UP000313359">
    <property type="component" value="Unassembled WGS sequence"/>
</dbReference>
<keyword evidence="3" id="KW-1185">Reference proteome</keyword>
<feature type="compositionally biased region" description="Acidic residues" evidence="1">
    <location>
        <begin position="80"/>
        <end position="89"/>
    </location>
</feature>
<sequence length="309" mass="34138">MNQYCFSWDSGVPQMPQTSPVSQSDKPDADGFHHIPYRHRSLDPLATPSPITRDQAKRQRLNSGFPTSSNYYEALQVQESSDEDYEDRGDETSGSEGSEEASSSEDSDEEELRMNVELTDILPRKTVPEPPSAASNGKKGKGKQRGRARQPARPSATAAGLAIAEASGRRKRKRKGATSGIDKENVSPPEIPGPSRIASERRMPGPTTSTIPSSGLGVENKAEKKPRNFIYQFFSEVDTNPTRAHSASGDRHYQCRHLEPGKSEGKILTITKRSNHSVRALTSYLENRFPPLYELYNMVKARSPAKPLP</sequence>
<accession>A0A5C2S236</accession>
<evidence type="ECO:0000313" key="3">
    <source>
        <dbReference type="Proteomes" id="UP000313359"/>
    </source>
</evidence>
<proteinExistence type="predicted"/>
<gene>
    <name evidence="2" type="ORF">L227DRAFT_240558</name>
</gene>
<dbReference type="EMBL" id="ML122284">
    <property type="protein sequence ID" value="RPD56889.1"/>
    <property type="molecule type" value="Genomic_DNA"/>
</dbReference>
<name>A0A5C2S236_9APHY</name>
<dbReference type="AlphaFoldDB" id="A0A5C2S236"/>
<feature type="compositionally biased region" description="Polar residues" evidence="1">
    <location>
        <begin position="61"/>
        <end position="71"/>
    </location>
</feature>
<feature type="compositionally biased region" description="Basic residues" evidence="1">
    <location>
        <begin position="138"/>
        <end position="150"/>
    </location>
</feature>
<feature type="compositionally biased region" description="Acidic residues" evidence="1">
    <location>
        <begin position="97"/>
        <end position="111"/>
    </location>
</feature>
<evidence type="ECO:0000313" key="2">
    <source>
        <dbReference type="EMBL" id="RPD56889.1"/>
    </source>
</evidence>
<dbReference type="OrthoDB" id="10664077at2759"/>
<reference evidence="2" key="1">
    <citation type="journal article" date="2018" name="Genome Biol. Evol.">
        <title>Genomics and development of Lentinus tigrinus, a white-rot wood-decaying mushroom with dimorphic fruiting bodies.</title>
        <authorList>
            <person name="Wu B."/>
            <person name="Xu Z."/>
            <person name="Knudson A."/>
            <person name="Carlson A."/>
            <person name="Chen N."/>
            <person name="Kovaka S."/>
            <person name="LaButti K."/>
            <person name="Lipzen A."/>
            <person name="Pennachio C."/>
            <person name="Riley R."/>
            <person name="Schakwitz W."/>
            <person name="Umezawa K."/>
            <person name="Ohm R.A."/>
            <person name="Grigoriev I.V."/>
            <person name="Nagy L.G."/>
            <person name="Gibbons J."/>
            <person name="Hibbett D."/>
        </authorList>
    </citation>
    <scope>NUCLEOTIDE SEQUENCE [LARGE SCALE GENOMIC DNA]</scope>
    <source>
        <strain evidence="2">ALCF2SS1-6</strain>
    </source>
</reference>
<evidence type="ECO:0000256" key="1">
    <source>
        <dbReference type="SAM" id="MobiDB-lite"/>
    </source>
</evidence>
<feature type="compositionally biased region" description="Polar residues" evidence="1">
    <location>
        <begin position="15"/>
        <end position="24"/>
    </location>
</feature>
<protein>
    <submittedName>
        <fullName evidence="2">Uncharacterized protein</fullName>
    </submittedName>
</protein>
<organism evidence="2 3">
    <name type="scientific">Lentinus tigrinus ALCF2SS1-6</name>
    <dbReference type="NCBI Taxonomy" id="1328759"/>
    <lineage>
        <taxon>Eukaryota</taxon>
        <taxon>Fungi</taxon>
        <taxon>Dikarya</taxon>
        <taxon>Basidiomycota</taxon>
        <taxon>Agaricomycotina</taxon>
        <taxon>Agaricomycetes</taxon>
        <taxon>Polyporales</taxon>
        <taxon>Polyporaceae</taxon>
        <taxon>Lentinus</taxon>
    </lineage>
</organism>
<feature type="region of interest" description="Disordered" evidence="1">
    <location>
        <begin position="1"/>
        <end position="223"/>
    </location>
</feature>